<protein>
    <recommendedName>
        <fullName evidence="3">Uroporphyrinogen decarboxylase (URO-D) domain-containing protein</fullName>
    </recommendedName>
</protein>
<sequence length="358" mass="41203">MLTVERKLELHHAYWNRQELKRPLVAFQIGSQLVSENYTAAQQLMSPPRQITPDDIVVESFYADYERMYEESSMVEQEAFWTAIPFPGIPWIEGMLGCPVYSAEGSFWAQTCYDAIEQIEISLDYDNPWLKKLLEFTDKLVNLSQNRYPIGQPIMRGPVDILGALLGQEKLVYAFYDNPELVKRLAREATQVFIEVVKLLRERIPPFHNGHSFGFYPVWAPGKCLSFQEDLMALGSPVIYRDFFLACDRMIAKAYPYSTIHVHPNSFYLIPDLLEIEDLSIIEMNYDRGGPAMVEMLPSILQALEKKHVLLRGIITEADLAILRDKVPVQGLFLYIVTDTLQRAQELNNYIDELYCGA</sequence>
<dbReference type="InterPro" id="IPR038071">
    <property type="entry name" value="UROD/MetE-like_sf"/>
</dbReference>
<dbReference type="RefSeq" id="WP_071521596.1">
    <property type="nucleotide sequence ID" value="NZ_MIHH01000032.1"/>
</dbReference>
<gene>
    <name evidence="1" type="ORF">MOOR_26860</name>
</gene>
<comment type="caution">
    <text evidence="1">The sequence shown here is derived from an EMBL/GenBank/DDBJ whole genome shotgun (WGS) entry which is preliminary data.</text>
</comment>
<evidence type="ECO:0000313" key="1">
    <source>
        <dbReference type="EMBL" id="OIQ07708.1"/>
    </source>
</evidence>
<organism evidence="1 2">
    <name type="scientific">Neomoorella thermoacetica</name>
    <name type="common">Clostridium thermoaceticum</name>
    <dbReference type="NCBI Taxonomy" id="1525"/>
    <lineage>
        <taxon>Bacteria</taxon>
        <taxon>Bacillati</taxon>
        <taxon>Bacillota</taxon>
        <taxon>Clostridia</taxon>
        <taxon>Neomoorellales</taxon>
        <taxon>Neomoorellaceae</taxon>
        <taxon>Neomoorella</taxon>
    </lineage>
</organism>
<evidence type="ECO:0008006" key="3">
    <source>
        <dbReference type="Google" id="ProtNLM"/>
    </source>
</evidence>
<proteinExistence type="predicted"/>
<reference evidence="1 2" key="1">
    <citation type="submission" date="2016-08" db="EMBL/GenBank/DDBJ databases">
        <title>Genome-based comparison of Moorella thermoacetic strains.</title>
        <authorList>
            <person name="Poehlein A."/>
            <person name="Bengelsdorf F.R."/>
            <person name="Esser C."/>
            <person name="Duerre P."/>
            <person name="Daniel R."/>
        </authorList>
    </citation>
    <scope>NUCLEOTIDE SEQUENCE [LARGE SCALE GENOMIC DNA]</scope>
    <source>
        <strain evidence="1 2">DSM 11768</strain>
    </source>
</reference>
<dbReference type="AlphaFoldDB" id="A0A1J5JFU8"/>
<accession>A0A1J5JFU8</accession>
<name>A0A1J5JFU8_NEOTH</name>
<dbReference type="Gene3D" id="3.20.20.210">
    <property type="match status" value="1"/>
</dbReference>
<dbReference type="SUPFAM" id="SSF51726">
    <property type="entry name" value="UROD/MetE-like"/>
    <property type="match status" value="1"/>
</dbReference>
<dbReference type="EMBL" id="MIHH01000032">
    <property type="protein sequence ID" value="OIQ07708.1"/>
    <property type="molecule type" value="Genomic_DNA"/>
</dbReference>
<evidence type="ECO:0000313" key="2">
    <source>
        <dbReference type="Proteomes" id="UP000182743"/>
    </source>
</evidence>
<dbReference type="Proteomes" id="UP000182743">
    <property type="component" value="Unassembled WGS sequence"/>
</dbReference>